<keyword evidence="3" id="KW-1134">Transmembrane beta strand</keyword>
<dbReference type="EMBL" id="CP031699">
    <property type="protein sequence ID" value="QEY25090.1"/>
    <property type="molecule type" value="Genomic_DNA"/>
</dbReference>
<gene>
    <name evidence="11" type="ORF">D0T90_10555</name>
</gene>
<organism evidence="11 12">
    <name type="scientific">Neisseria animalis</name>
    <dbReference type="NCBI Taxonomy" id="492"/>
    <lineage>
        <taxon>Bacteria</taxon>
        <taxon>Pseudomonadati</taxon>
        <taxon>Pseudomonadota</taxon>
        <taxon>Betaproteobacteria</taxon>
        <taxon>Neisseriales</taxon>
        <taxon>Neisseriaceae</taxon>
        <taxon>Neisseria</taxon>
    </lineage>
</organism>
<accession>A0A5P3MUB4</accession>
<name>A0A5P3MUB4_NEIAN</name>
<evidence type="ECO:0000259" key="8">
    <source>
        <dbReference type="Pfam" id="PF03865"/>
    </source>
</evidence>
<proteinExistence type="inferred from homology"/>
<dbReference type="InterPro" id="IPR035251">
    <property type="entry name" value="ShlB_POTRA"/>
</dbReference>
<evidence type="ECO:0000256" key="5">
    <source>
        <dbReference type="ARBA" id="ARBA00023065"/>
    </source>
</evidence>
<evidence type="ECO:0000256" key="2">
    <source>
        <dbReference type="ARBA" id="ARBA00009055"/>
    </source>
</evidence>
<sequence length="573" mass="64267">MLLVLSAWPALLFAVDVPQASRIRQDQLRQQELQQQIRPRRDVHLERPSAISPESFSLSDSESHCFPVQSVTLIGDSAETFQFALKKSLKQSGFQPGMCIGAQGINRIMTLVQNAVIGRGYTTTRILAAPQDLNSGILELTVLPGRIRSLHIDRNHDEAAHAGRIAAFQNEFPLKNGDILNLRDLEQGLENLKRLPTVEADIRIEPGAKPSESDVKVVWQQRLLPYRITLSADDSGSKATGKYQGSAVFSADNPLGLSDMFYASVSRDLGHKASYTDADGKHRGSSTAGYAFHYSVPFGKWLWSWNHNYYRYHQAVAGVSEVYDYNGKSRTSDIGVSRLLYRDAKRKTHLHAKLWQRETQSFIDDTEIEVQRRKTAGWSAGINHKEYIGKATLDLSANYKRGTGRNNSLSAPEEVFGEGTSRMKIITADVAFNMPFQVGKQQFAYDTRFHVQWNKTPLTPLDKLSIGNRYTVRGFDGETTLSAERGRYWRNDVSWQYAQNHRAYIGIDTGRVSGHSAQYLPGQRLTGGAVGFKGQFNSGGNLYYDVFAAKPLHKPAYFQTADTNYGFNLNYSF</sequence>
<dbReference type="GO" id="GO:0009279">
    <property type="term" value="C:cell outer membrane"/>
    <property type="evidence" value="ECO:0007669"/>
    <property type="project" value="UniProtKB-SubCell"/>
</dbReference>
<dbReference type="PANTHER" id="PTHR34597">
    <property type="entry name" value="SLR1661 PROTEIN"/>
    <property type="match status" value="1"/>
</dbReference>
<dbReference type="Gene3D" id="2.40.160.50">
    <property type="entry name" value="membrane protein fhac: a member of the omp85/tpsb transporter family"/>
    <property type="match status" value="1"/>
</dbReference>
<comment type="similarity">
    <text evidence="2">Belongs to the TPS (TC 1.B.20) family.</text>
</comment>
<keyword evidence="7" id="KW-0998">Cell outer membrane</keyword>
<dbReference type="GO" id="GO:0046819">
    <property type="term" value="P:protein secretion by the type V secretion system"/>
    <property type="evidence" value="ECO:0007669"/>
    <property type="project" value="TreeGrafter"/>
</dbReference>
<evidence type="ECO:0000256" key="4">
    <source>
        <dbReference type="ARBA" id="ARBA00022692"/>
    </source>
</evidence>
<evidence type="ECO:0000256" key="1">
    <source>
        <dbReference type="ARBA" id="ARBA00004442"/>
    </source>
</evidence>
<dbReference type="InterPro" id="IPR051544">
    <property type="entry name" value="TPS_OM_transporter"/>
</dbReference>
<protein>
    <submittedName>
        <fullName evidence="11">ShlB/FhaC/HecB family hemolysin secretion/activation protein</fullName>
    </submittedName>
</protein>
<reference evidence="11 12" key="1">
    <citation type="submission" date="2018-08" db="EMBL/GenBank/DDBJ databases">
        <title>Neisseria animalis ATCC 49930 complete genome.</title>
        <authorList>
            <person name="Veseli I.A."/>
            <person name="Mascarenhas dos Santos A.C."/>
            <person name="Buttler R."/>
            <person name="Pombert J.-F."/>
        </authorList>
    </citation>
    <scope>NUCLEOTIDE SEQUENCE [LARGE SCALE GENOMIC DNA]</scope>
    <source>
        <strain evidence="11 12">ATCC 49930</strain>
    </source>
</reference>
<dbReference type="InterPro" id="IPR013686">
    <property type="entry name" value="Polypept-transport_assoc_ShlB"/>
</dbReference>
<keyword evidence="5" id="KW-0406">Ion transport</keyword>
<dbReference type="Gene3D" id="3.10.20.310">
    <property type="entry name" value="membrane protein fhac"/>
    <property type="match status" value="1"/>
</dbReference>
<evidence type="ECO:0000313" key="12">
    <source>
        <dbReference type="Proteomes" id="UP000325536"/>
    </source>
</evidence>
<evidence type="ECO:0000256" key="3">
    <source>
        <dbReference type="ARBA" id="ARBA00022452"/>
    </source>
</evidence>
<evidence type="ECO:0000256" key="7">
    <source>
        <dbReference type="ARBA" id="ARBA00023237"/>
    </source>
</evidence>
<feature type="domain" description="ShlB POTRA" evidence="10">
    <location>
        <begin position="159"/>
        <end position="206"/>
    </location>
</feature>
<dbReference type="Pfam" id="PF08479">
    <property type="entry name" value="POTRA_2"/>
    <property type="match status" value="1"/>
</dbReference>
<dbReference type="KEGG" id="naq:D0T90_10555"/>
<dbReference type="InterPro" id="IPR027282">
    <property type="entry name" value="TPS"/>
</dbReference>
<evidence type="ECO:0000313" key="11">
    <source>
        <dbReference type="EMBL" id="QEY25090.1"/>
    </source>
</evidence>
<dbReference type="PIRSF" id="PIRSF029745">
    <property type="entry name" value="FhaC"/>
    <property type="match status" value="1"/>
</dbReference>
<keyword evidence="6" id="KW-0472">Membrane</keyword>
<evidence type="ECO:0000256" key="6">
    <source>
        <dbReference type="ARBA" id="ARBA00023136"/>
    </source>
</evidence>
<feature type="domain" description="Haemolysin activator HlyB C-terminal" evidence="8">
    <location>
        <begin position="212"/>
        <end position="534"/>
    </location>
</feature>
<keyword evidence="12" id="KW-1185">Reference proteome</keyword>
<dbReference type="GO" id="GO:0098046">
    <property type="term" value="C:type V protein secretion system complex"/>
    <property type="evidence" value="ECO:0007669"/>
    <property type="project" value="TreeGrafter"/>
</dbReference>
<dbReference type="GO" id="GO:0008320">
    <property type="term" value="F:protein transmembrane transporter activity"/>
    <property type="evidence" value="ECO:0007669"/>
    <property type="project" value="TreeGrafter"/>
</dbReference>
<evidence type="ECO:0000259" key="9">
    <source>
        <dbReference type="Pfam" id="PF08479"/>
    </source>
</evidence>
<dbReference type="OrthoDB" id="290122at2"/>
<keyword evidence="5" id="KW-0813">Transport</keyword>
<evidence type="ECO:0000259" key="10">
    <source>
        <dbReference type="Pfam" id="PF17287"/>
    </source>
</evidence>
<dbReference type="GO" id="GO:0006811">
    <property type="term" value="P:monoatomic ion transport"/>
    <property type="evidence" value="ECO:0007669"/>
    <property type="project" value="UniProtKB-KW"/>
</dbReference>
<dbReference type="Pfam" id="PF03865">
    <property type="entry name" value="ShlB"/>
    <property type="match status" value="1"/>
</dbReference>
<dbReference type="InterPro" id="IPR005565">
    <property type="entry name" value="Hemolysn_activator_HlyB_C"/>
</dbReference>
<dbReference type="FunFam" id="2.40.160.50:FF:000009">
    <property type="entry name" value="Putative hemolysin activator protein"/>
    <property type="match status" value="1"/>
</dbReference>
<comment type="subcellular location">
    <subcellularLocation>
        <location evidence="1">Cell outer membrane</location>
    </subcellularLocation>
</comment>
<dbReference type="PANTHER" id="PTHR34597:SF3">
    <property type="entry name" value="OUTER MEMBRANE TRANSPORTER CDIB"/>
    <property type="match status" value="1"/>
</dbReference>
<dbReference type="Proteomes" id="UP000325536">
    <property type="component" value="Chromosome"/>
</dbReference>
<keyword evidence="4" id="KW-0812">Transmembrane</keyword>
<feature type="domain" description="Polypeptide-transport-associated ShlB-type" evidence="9">
    <location>
        <begin position="66"/>
        <end position="145"/>
    </location>
</feature>
<dbReference type="AlphaFoldDB" id="A0A5P3MUB4"/>
<dbReference type="Pfam" id="PF17287">
    <property type="entry name" value="POTRA_3"/>
    <property type="match status" value="1"/>
</dbReference>